<evidence type="ECO:0000313" key="3">
    <source>
        <dbReference type="EMBL" id="SBT27371.1"/>
    </source>
</evidence>
<dbReference type="Pfam" id="PF04235">
    <property type="entry name" value="DUF418"/>
    <property type="match status" value="1"/>
</dbReference>
<evidence type="ECO:0000313" key="4">
    <source>
        <dbReference type="EMBL" id="SOE50039.1"/>
    </source>
</evidence>
<feature type="transmembrane region" description="Helical" evidence="1">
    <location>
        <begin position="12"/>
        <end position="36"/>
    </location>
</feature>
<keyword evidence="1" id="KW-0472">Membrane</keyword>
<dbReference type="GO" id="GO:0016740">
    <property type="term" value="F:transferase activity"/>
    <property type="evidence" value="ECO:0007669"/>
    <property type="project" value="UniProtKB-KW"/>
</dbReference>
<keyword evidence="3" id="KW-0808">Transferase</keyword>
<feature type="domain" description="DUF418" evidence="2">
    <location>
        <begin position="221"/>
        <end position="382"/>
    </location>
</feature>
<dbReference type="KEGG" id="odi:ODI_R2466"/>
<evidence type="ECO:0000259" key="2">
    <source>
        <dbReference type="Pfam" id="PF04235"/>
    </source>
</evidence>
<feature type="transmembrane region" description="Helical" evidence="1">
    <location>
        <begin position="315"/>
        <end position="334"/>
    </location>
</feature>
<dbReference type="GO" id="GO:0004485">
    <property type="term" value="F:methylcrotonoyl-CoA carboxylase activity"/>
    <property type="evidence" value="ECO:0007669"/>
    <property type="project" value="UniProtKB-EC"/>
</dbReference>
<keyword evidence="3" id="KW-0436">Ligase</keyword>
<dbReference type="EC" id="6.4.1.4" evidence="3"/>
<feature type="transmembrane region" description="Helical" evidence="1">
    <location>
        <begin position="111"/>
        <end position="128"/>
    </location>
</feature>
<keyword evidence="5" id="KW-1185">Reference proteome</keyword>
<dbReference type="AlphaFoldDB" id="A0A1C3K760"/>
<dbReference type="EMBL" id="LT907988">
    <property type="protein sequence ID" value="SOE50039.1"/>
    <property type="molecule type" value="Genomic_DNA"/>
</dbReference>
<accession>A0A1C3K760</accession>
<reference evidence="4 5" key="2">
    <citation type="submission" date="2017-08" db="EMBL/GenBank/DDBJ databases">
        <authorList>
            <person name="de Groot N.N."/>
        </authorList>
    </citation>
    <scope>NUCLEOTIDE SEQUENCE [LARGE SCALE GENOMIC DNA]</scope>
    <source>
        <strain evidence="4">Orrdi1</strain>
    </source>
</reference>
<dbReference type="RefSeq" id="WP_067758808.1">
    <property type="nucleotide sequence ID" value="NZ_LT907988.1"/>
</dbReference>
<protein>
    <submittedName>
        <fullName evidence="3">Methylcrotonyl-CoA carboxylase carboxyl transferase subunit</fullName>
        <ecNumber evidence="3">6.4.1.4</ecNumber>
    </submittedName>
</protein>
<dbReference type="InterPro" id="IPR007349">
    <property type="entry name" value="DUF418"/>
</dbReference>
<keyword evidence="1" id="KW-1133">Transmembrane helix</keyword>
<organism evidence="3 5">
    <name type="scientific">Orrella dioscoreae</name>
    <dbReference type="NCBI Taxonomy" id="1851544"/>
    <lineage>
        <taxon>Bacteria</taxon>
        <taxon>Pseudomonadati</taxon>
        <taxon>Pseudomonadota</taxon>
        <taxon>Betaproteobacteria</taxon>
        <taxon>Burkholderiales</taxon>
        <taxon>Alcaligenaceae</taxon>
        <taxon>Orrella</taxon>
    </lineage>
</organism>
<dbReference type="Proteomes" id="UP000078558">
    <property type="component" value="Chromosome I"/>
</dbReference>
<sequence>MTSADSRLPTLDVLRGFALFGILQVNIMLFASAYYGLSGSDDVPPWGVLVSLVFEFKFYLLFSFLFGYGVALQLASRQARGLAGPGAMPRRLIGLFVLGVAHGVLLYPGDILTTYAVLGALLLAAHAWPTRRRVGGAVVLTLASAALWLGIAALAWQFPDIGKDTAVFDEAEAALAAYRGTPMSVITQNVETLGEMAWVILLVQGPGAFAMFLLGTVAAARGLLASEDAWRAWLPRACRLGLAVGLPGAVFYAYTAHFLSASPWVSVGLAVAMVTAPCLTLGWSGLVLIALDRARGHAWALRLSALMTAAGRMSLTNYLAQSLACAFIFHAYGLALIDRVPLALAGGLGLLIYGAQMLASRWWLQRYRHGPVEWLLRAWTHGQLPPWRLPAKAQGD</sequence>
<name>A0A1C3K760_9BURK</name>
<proteinExistence type="predicted"/>
<feature type="transmembrane region" description="Helical" evidence="1">
    <location>
        <begin position="340"/>
        <end position="359"/>
    </location>
</feature>
<feature type="transmembrane region" description="Helical" evidence="1">
    <location>
        <begin position="56"/>
        <end position="76"/>
    </location>
</feature>
<feature type="transmembrane region" description="Helical" evidence="1">
    <location>
        <begin position="88"/>
        <end position="105"/>
    </location>
</feature>
<feature type="transmembrane region" description="Helical" evidence="1">
    <location>
        <begin position="240"/>
        <end position="259"/>
    </location>
</feature>
<gene>
    <name evidence="3" type="ORF">ODI_03958</name>
    <name evidence="4" type="ORF">ODI_R2466</name>
</gene>
<evidence type="ECO:0000256" key="1">
    <source>
        <dbReference type="SAM" id="Phobius"/>
    </source>
</evidence>
<dbReference type="EMBL" id="FLRC01000053">
    <property type="protein sequence ID" value="SBT27371.1"/>
    <property type="molecule type" value="Genomic_DNA"/>
</dbReference>
<dbReference type="PANTHER" id="PTHR30590:SF2">
    <property type="entry name" value="INNER MEMBRANE PROTEIN"/>
    <property type="match status" value="1"/>
</dbReference>
<reference evidence="3 5" key="1">
    <citation type="submission" date="2016-06" db="EMBL/GenBank/DDBJ databases">
        <authorList>
            <person name="Kjaerup R.B."/>
            <person name="Dalgaard T.S."/>
            <person name="Juul-Madsen H.R."/>
        </authorList>
    </citation>
    <scope>NUCLEOTIDE SEQUENCE [LARGE SCALE GENOMIC DNA]</scope>
    <source>
        <strain evidence="3">Orrdi1</strain>
    </source>
</reference>
<feature type="transmembrane region" description="Helical" evidence="1">
    <location>
        <begin position="265"/>
        <end position="294"/>
    </location>
</feature>
<feature type="transmembrane region" description="Helical" evidence="1">
    <location>
        <begin position="196"/>
        <end position="219"/>
    </location>
</feature>
<dbReference type="InterPro" id="IPR052529">
    <property type="entry name" value="Bact_Transport_Assoc"/>
</dbReference>
<evidence type="ECO:0000313" key="5">
    <source>
        <dbReference type="Proteomes" id="UP000078558"/>
    </source>
</evidence>
<dbReference type="PANTHER" id="PTHR30590">
    <property type="entry name" value="INNER MEMBRANE PROTEIN"/>
    <property type="match status" value="1"/>
</dbReference>
<dbReference type="OrthoDB" id="9807744at2"/>
<keyword evidence="1" id="KW-0812">Transmembrane</keyword>
<feature type="transmembrane region" description="Helical" evidence="1">
    <location>
        <begin position="135"/>
        <end position="158"/>
    </location>
</feature>